<dbReference type="GO" id="GO:0005874">
    <property type="term" value="C:microtubule"/>
    <property type="evidence" value="ECO:0007669"/>
    <property type="project" value="UniProtKB-KW"/>
</dbReference>
<reference evidence="9" key="1">
    <citation type="journal article" date="2020" name="Nat. Commun.">
        <title>Large-scale genome sequencing of mycorrhizal fungi provides insights into the early evolution of symbiotic traits.</title>
        <authorList>
            <person name="Miyauchi S."/>
            <person name="Kiss E."/>
            <person name="Kuo A."/>
            <person name="Drula E."/>
            <person name="Kohler A."/>
            <person name="Sanchez-Garcia M."/>
            <person name="Morin E."/>
            <person name="Andreopoulos B."/>
            <person name="Barry K.W."/>
            <person name="Bonito G."/>
            <person name="Buee M."/>
            <person name="Carver A."/>
            <person name="Chen C."/>
            <person name="Cichocki N."/>
            <person name="Clum A."/>
            <person name="Culley D."/>
            <person name="Crous P.W."/>
            <person name="Fauchery L."/>
            <person name="Girlanda M."/>
            <person name="Hayes R.D."/>
            <person name="Keri Z."/>
            <person name="LaButti K."/>
            <person name="Lipzen A."/>
            <person name="Lombard V."/>
            <person name="Magnuson J."/>
            <person name="Maillard F."/>
            <person name="Murat C."/>
            <person name="Nolan M."/>
            <person name="Ohm R.A."/>
            <person name="Pangilinan J."/>
            <person name="Pereira M.F."/>
            <person name="Perotto S."/>
            <person name="Peter M."/>
            <person name="Pfister S."/>
            <person name="Riley R."/>
            <person name="Sitrit Y."/>
            <person name="Stielow J.B."/>
            <person name="Szollosi G."/>
            <person name="Zifcakova L."/>
            <person name="Stursova M."/>
            <person name="Spatafora J.W."/>
            <person name="Tedersoo L."/>
            <person name="Vaario L.M."/>
            <person name="Yamada A."/>
            <person name="Yan M."/>
            <person name="Wang P."/>
            <person name="Xu J."/>
            <person name="Bruns T."/>
            <person name="Baldrian P."/>
            <person name="Vilgalys R."/>
            <person name="Dunand C."/>
            <person name="Henrissat B."/>
            <person name="Grigoriev I.V."/>
            <person name="Hibbett D."/>
            <person name="Nagy L.G."/>
            <person name="Martin F.M."/>
        </authorList>
    </citation>
    <scope>NUCLEOTIDE SEQUENCE</scope>
    <source>
        <strain evidence="9">UP504</strain>
    </source>
</reference>
<dbReference type="GO" id="GO:0008017">
    <property type="term" value="F:microtubule binding"/>
    <property type="evidence" value="ECO:0007669"/>
    <property type="project" value="InterPro"/>
</dbReference>
<evidence type="ECO:0000313" key="10">
    <source>
        <dbReference type="Proteomes" id="UP000886523"/>
    </source>
</evidence>
<sequence length="170" mass="19775">MVETLAEAESLLADFQTNSKELEEEMGKDLDQAEKAKEEMKNKLSRAETDRDDWKNKFMNLQTTHTKTVTSLQRELEALRESLKITKIQLRDLEMGNDDLERHERAVLSSLEDLEGKYARALEEKILLEHELQDRASMEETLQRLRDELRDTTSEVSVLKEKLERAEAAP</sequence>
<feature type="domain" description="NUDE" evidence="8">
    <location>
        <begin position="110"/>
        <end position="167"/>
    </location>
</feature>
<gene>
    <name evidence="9" type="ORF">BS47DRAFT_242566</name>
</gene>
<dbReference type="InterPro" id="IPR006964">
    <property type="entry name" value="NUDE_dom"/>
</dbReference>
<comment type="caution">
    <text evidence="9">The sequence shown here is derived from an EMBL/GenBank/DDBJ whole genome shotgun (WGS) entry which is preliminary data.</text>
</comment>
<evidence type="ECO:0000256" key="5">
    <source>
        <dbReference type="ARBA" id="ARBA00023054"/>
    </source>
</evidence>
<dbReference type="GO" id="GO:0051642">
    <property type="term" value="P:centrosome localization"/>
    <property type="evidence" value="ECO:0007669"/>
    <property type="project" value="TreeGrafter"/>
</dbReference>
<dbReference type="GO" id="GO:0007020">
    <property type="term" value="P:microtubule nucleation"/>
    <property type="evidence" value="ECO:0007669"/>
    <property type="project" value="TreeGrafter"/>
</dbReference>
<dbReference type="PANTHER" id="PTHR10921">
    <property type="entry name" value="NUCLEAR DISTRIBUTION PROTEIN NUDE HOMOLOG 1"/>
    <property type="match status" value="1"/>
</dbReference>
<dbReference type="Pfam" id="PF04880">
    <property type="entry name" value="NUDE_C"/>
    <property type="match status" value="1"/>
</dbReference>
<dbReference type="InterPro" id="IPR033494">
    <property type="entry name" value="NUDE"/>
</dbReference>
<keyword evidence="6" id="KW-0206">Cytoskeleton</keyword>
<keyword evidence="4" id="KW-0493">Microtubule</keyword>
<evidence type="ECO:0000256" key="7">
    <source>
        <dbReference type="SAM" id="MobiDB-lite"/>
    </source>
</evidence>
<feature type="compositionally biased region" description="Basic and acidic residues" evidence="7">
    <location>
        <begin position="25"/>
        <end position="49"/>
    </location>
</feature>
<feature type="region of interest" description="Disordered" evidence="7">
    <location>
        <begin position="151"/>
        <end position="170"/>
    </location>
</feature>
<dbReference type="GO" id="GO:0005871">
    <property type="term" value="C:kinesin complex"/>
    <property type="evidence" value="ECO:0007669"/>
    <property type="project" value="TreeGrafter"/>
</dbReference>
<proteinExistence type="inferred from homology"/>
<evidence type="ECO:0000256" key="3">
    <source>
        <dbReference type="ARBA" id="ARBA00022490"/>
    </source>
</evidence>
<name>A0A9P6AM19_9AGAM</name>
<evidence type="ECO:0000256" key="4">
    <source>
        <dbReference type="ARBA" id="ARBA00022701"/>
    </source>
</evidence>
<keyword evidence="5" id="KW-0175">Coiled coil</keyword>
<dbReference type="GO" id="GO:0047496">
    <property type="term" value="P:vesicle transport along microtubule"/>
    <property type="evidence" value="ECO:0007669"/>
    <property type="project" value="TreeGrafter"/>
</dbReference>
<evidence type="ECO:0000256" key="1">
    <source>
        <dbReference type="ARBA" id="ARBA00004245"/>
    </source>
</evidence>
<accession>A0A9P6AM19</accession>
<keyword evidence="10" id="KW-1185">Reference proteome</keyword>
<dbReference type="AlphaFoldDB" id="A0A9P6AM19"/>
<evidence type="ECO:0000259" key="8">
    <source>
        <dbReference type="Pfam" id="PF04880"/>
    </source>
</evidence>
<evidence type="ECO:0000256" key="2">
    <source>
        <dbReference type="ARBA" id="ARBA00007429"/>
    </source>
</evidence>
<dbReference type="Proteomes" id="UP000886523">
    <property type="component" value="Unassembled WGS sequence"/>
</dbReference>
<dbReference type="OrthoDB" id="5877028at2759"/>
<evidence type="ECO:0000256" key="6">
    <source>
        <dbReference type="ARBA" id="ARBA00023212"/>
    </source>
</evidence>
<comment type="subcellular location">
    <subcellularLocation>
        <location evidence="1">Cytoplasm</location>
        <location evidence="1">Cytoskeleton</location>
    </subcellularLocation>
</comment>
<comment type="similarity">
    <text evidence="2">Belongs to the nudE family.</text>
</comment>
<feature type="region of interest" description="Disordered" evidence="7">
    <location>
        <begin position="16"/>
        <end position="49"/>
    </location>
</feature>
<dbReference type="PANTHER" id="PTHR10921:SF1">
    <property type="entry name" value="NUCLEAR DISTRIBUTION PROTEIN NUDE HOMOLOG"/>
    <property type="match status" value="1"/>
</dbReference>
<dbReference type="EMBL" id="MU129062">
    <property type="protein sequence ID" value="KAF9508278.1"/>
    <property type="molecule type" value="Genomic_DNA"/>
</dbReference>
<keyword evidence="3" id="KW-0963">Cytoplasm</keyword>
<organism evidence="9 10">
    <name type="scientific">Hydnum rufescens UP504</name>
    <dbReference type="NCBI Taxonomy" id="1448309"/>
    <lineage>
        <taxon>Eukaryota</taxon>
        <taxon>Fungi</taxon>
        <taxon>Dikarya</taxon>
        <taxon>Basidiomycota</taxon>
        <taxon>Agaricomycotina</taxon>
        <taxon>Agaricomycetes</taxon>
        <taxon>Cantharellales</taxon>
        <taxon>Hydnaceae</taxon>
        <taxon>Hydnum</taxon>
    </lineage>
</organism>
<evidence type="ECO:0000313" key="9">
    <source>
        <dbReference type="EMBL" id="KAF9508278.1"/>
    </source>
</evidence>
<dbReference type="GO" id="GO:0000776">
    <property type="term" value="C:kinetochore"/>
    <property type="evidence" value="ECO:0007669"/>
    <property type="project" value="TreeGrafter"/>
</dbReference>
<protein>
    <recommendedName>
        <fullName evidence="8">NUDE domain-containing protein</fullName>
    </recommendedName>
</protein>
<dbReference type="GO" id="GO:0007059">
    <property type="term" value="P:chromosome segregation"/>
    <property type="evidence" value="ECO:0007669"/>
    <property type="project" value="TreeGrafter"/>
</dbReference>
<dbReference type="Gene3D" id="6.10.250.1080">
    <property type="match status" value="1"/>
</dbReference>
<dbReference type="GO" id="GO:0000132">
    <property type="term" value="P:establishment of mitotic spindle orientation"/>
    <property type="evidence" value="ECO:0007669"/>
    <property type="project" value="TreeGrafter"/>
</dbReference>